<dbReference type="InterPro" id="IPR016040">
    <property type="entry name" value="NAD(P)-bd_dom"/>
</dbReference>
<evidence type="ECO:0000313" key="2">
    <source>
        <dbReference type="EMBL" id="MFC7405533.1"/>
    </source>
</evidence>
<sequence>MTTYAVTGATGHYGPIVVETLLARGVAPGDVVAIAREPVRADLPEGVVVREGDYDRPETLAPALAGVDRLLLVSGNEVGRRVPQHTAVVEAARTAGVGRVFYTSVLRAATTPLVIAPEHKATEEALAASGIPHTLLRNGWYMENYTRAAPQHLASGVINHAAGEGRIAAATRADLAEAGAAAMVAAEPRDVYELAGPGFTYADLARTLTELTGTPVEARALTPQELTDALTAAGVDDGTAGFLVTLDRNIADGALDGDPADLEGLLDRPATPLAEALRLALAV</sequence>
<dbReference type="Pfam" id="PF13460">
    <property type="entry name" value="NAD_binding_10"/>
    <property type="match status" value="1"/>
</dbReference>
<organism evidence="2 3">
    <name type="scientific">Georgenia alba</name>
    <dbReference type="NCBI Taxonomy" id="2233858"/>
    <lineage>
        <taxon>Bacteria</taxon>
        <taxon>Bacillati</taxon>
        <taxon>Actinomycetota</taxon>
        <taxon>Actinomycetes</taxon>
        <taxon>Micrococcales</taxon>
        <taxon>Bogoriellaceae</taxon>
        <taxon>Georgenia</taxon>
    </lineage>
</organism>
<evidence type="ECO:0000259" key="1">
    <source>
        <dbReference type="Pfam" id="PF13460"/>
    </source>
</evidence>
<name>A0ABW2QDS1_9MICO</name>
<reference evidence="3" key="1">
    <citation type="journal article" date="2019" name="Int. J. Syst. Evol. Microbiol.">
        <title>The Global Catalogue of Microorganisms (GCM) 10K type strain sequencing project: providing services to taxonomists for standard genome sequencing and annotation.</title>
        <authorList>
            <consortium name="The Broad Institute Genomics Platform"/>
            <consortium name="The Broad Institute Genome Sequencing Center for Infectious Disease"/>
            <person name="Wu L."/>
            <person name="Ma J."/>
        </authorList>
    </citation>
    <scope>NUCLEOTIDE SEQUENCE [LARGE SCALE GENOMIC DNA]</scope>
    <source>
        <strain evidence="3">JCM 1490</strain>
    </source>
</reference>
<dbReference type="RefSeq" id="WP_382394056.1">
    <property type="nucleotide sequence ID" value="NZ_JBHTCQ010000002.1"/>
</dbReference>
<dbReference type="Gene3D" id="3.40.50.720">
    <property type="entry name" value="NAD(P)-binding Rossmann-like Domain"/>
    <property type="match status" value="1"/>
</dbReference>
<keyword evidence="3" id="KW-1185">Reference proteome</keyword>
<proteinExistence type="predicted"/>
<dbReference type="InterPro" id="IPR052718">
    <property type="entry name" value="NmrA-type_oxidoreductase"/>
</dbReference>
<dbReference type="InterPro" id="IPR036291">
    <property type="entry name" value="NAD(P)-bd_dom_sf"/>
</dbReference>
<protein>
    <submittedName>
        <fullName evidence="2">NAD(P)H-binding protein</fullName>
    </submittedName>
</protein>
<dbReference type="Gene3D" id="3.90.25.10">
    <property type="entry name" value="UDP-galactose 4-epimerase, domain 1"/>
    <property type="match status" value="1"/>
</dbReference>
<dbReference type="SUPFAM" id="SSF51735">
    <property type="entry name" value="NAD(P)-binding Rossmann-fold domains"/>
    <property type="match status" value="1"/>
</dbReference>
<accession>A0ABW2QDS1</accession>
<dbReference type="PANTHER" id="PTHR47129:SF1">
    <property type="entry name" value="NMRA-LIKE DOMAIN-CONTAINING PROTEIN"/>
    <property type="match status" value="1"/>
</dbReference>
<comment type="caution">
    <text evidence="2">The sequence shown here is derived from an EMBL/GenBank/DDBJ whole genome shotgun (WGS) entry which is preliminary data.</text>
</comment>
<dbReference type="Proteomes" id="UP001596455">
    <property type="component" value="Unassembled WGS sequence"/>
</dbReference>
<feature type="domain" description="NAD(P)-binding" evidence="1">
    <location>
        <begin position="8"/>
        <end position="181"/>
    </location>
</feature>
<evidence type="ECO:0000313" key="3">
    <source>
        <dbReference type="Proteomes" id="UP001596455"/>
    </source>
</evidence>
<dbReference type="EMBL" id="JBHTCQ010000002">
    <property type="protein sequence ID" value="MFC7405533.1"/>
    <property type="molecule type" value="Genomic_DNA"/>
</dbReference>
<gene>
    <name evidence="2" type="ORF">ACFQQL_10480</name>
</gene>
<dbReference type="PANTHER" id="PTHR47129">
    <property type="entry name" value="QUINONE OXIDOREDUCTASE 2"/>
    <property type="match status" value="1"/>
</dbReference>